<dbReference type="OrthoDB" id="6077919at2759"/>
<dbReference type="Gene3D" id="3.30.160.60">
    <property type="entry name" value="Classic Zinc Finger"/>
    <property type="match status" value="1"/>
</dbReference>
<feature type="non-terminal residue" evidence="1">
    <location>
        <position position="143"/>
    </location>
</feature>
<keyword evidence="2" id="KW-1185">Reference proteome</keyword>
<evidence type="ECO:0000313" key="2">
    <source>
        <dbReference type="Proteomes" id="UP000745764"/>
    </source>
</evidence>
<dbReference type="Proteomes" id="UP000745764">
    <property type="component" value="Unassembled WGS sequence"/>
</dbReference>
<proteinExistence type="predicted"/>
<accession>A0A9N8KFG0</accession>
<protein>
    <recommendedName>
        <fullName evidence="3">C2H2-type domain-containing protein</fullName>
    </recommendedName>
</protein>
<dbReference type="AlphaFoldDB" id="A0A9N8KFG0"/>
<reference evidence="1" key="1">
    <citation type="submission" date="2020-06" db="EMBL/GenBank/DDBJ databases">
        <authorList>
            <person name="Onetto C."/>
        </authorList>
    </citation>
    <scope>NUCLEOTIDE SEQUENCE</scope>
</reference>
<organism evidence="1 2">
    <name type="scientific">Aureobasidium uvarum</name>
    <dbReference type="NCBI Taxonomy" id="2773716"/>
    <lineage>
        <taxon>Eukaryota</taxon>
        <taxon>Fungi</taxon>
        <taxon>Dikarya</taxon>
        <taxon>Ascomycota</taxon>
        <taxon>Pezizomycotina</taxon>
        <taxon>Dothideomycetes</taxon>
        <taxon>Dothideomycetidae</taxon>
        <taxon>Dothideales</taxon>
        <taxon>Saccotheciaceae</taxon>
        <taxon>Aureobasidium</taxon>
    </lineage>
</organism>
<evidence type="ECO:0008006" key="3">
    <source>
        <dbReference type="Google" id="ProtNLM"/>
    </source>
</evidence>
<evidence type="ECO:0000313" key="1">
    <source>
        <dbReference type="EMBL" id="CAD0110883.1"/>
    </source>
</evidence>
<sequence>KHLSTHSRPFKCGVENCTNTNGFATSNDLDRHQKDVHFMKPKHGPQSFYRCAMPTCSKRDKVWSRKDNFKSHINRMHKDVDMDINQLVARSEMIPTPAEMQQLARAKCDQALNRRTKQRGNNQPKLGTTHLWQTGVADDIENN</sequence>
<name>A0A9N8KFG0_9PEZI</name>
<comment type="caution">
    <text evidence="1">The sequence shown here is derived from an EMBL/GenBank/DDBJ whole genome shotgun (WGS) entry which is preliminary data.</text>
</comment>
<feature type="non-terminal residue" evidence="1">
    <location>
        <position position="1"/>
    </location>
</feature>
<gene>
    <name evidence="1" type="ORF">AWRI4620_LOCUS5138</name>
</gene>
<dbReference type="EMBL" id="CAINUL010000008">
    <property type="protein sequence ID" value="CAD0110883.1"/>
    <property type="molecule type" value="Genomic_DNA"/>
</dbReference>